<dbReference type="InterPro" id="IPR000888">
    <property type="entry name" value="RmlC-like"/>
</dbReference>
<evidence type="ECO:0000256" key="6">
    <source>
        <dbReference type="PIRSR" id="PIRSR600888-3"/>
    </source>
</evidence>
<feature type="site" description="Participates in a stacking interaction with the thymidine ring of dTDP-4-oxo-6-deoxyglucose" evidence="6">
    <location>
        <position position="137"/>
    </location>
</feature>
<evidence type="ECO:0000256" key="4">
    <source>
        <dbReference type="ARBA" id="ARBA00019595"/>
    </source>
</evidence>
<dbReference type="EC" id="5.1.3.13" evidence="3 7"/>
<dbReference type="SUPFAM" id="SSF51182">
    <property type="entry name" value="RmlC-like cupins"/>
    <property type="match status" value="1"/>
</dbReference>
<comment type="subunit">
    <text evidence="7">Homodimer.</text>
</comment>
<dbReference type="HOGENOM" id="CLU_090940_1_1_6"/>
<keyword evidence="7" id="KW-0413">Isomerase</keyword>
<evidence type="ECO:0000256" key="3">
    <source>
        <dbReference type="ARBA" id="ARBA00012098"/>
    </source>
</evidence>
<reference evidence="8 9" key="1">
    <citation type="journal article" date="2011" name="J. Bacteriol.">
        <title>Draft genome of the psychrotolerant acidophile Acidithiobacillus ferrivorans SS3.</title>
        <authorList>
            <person name="Liljeqvist M."/>
            <person name="Valdes J."/>
            <person name="Holmes D.S."/>
            <person name="Dopson M."/>
        </authorList>
    </citation>
    <scope>NUCLEOTIDE SEQUENCE [LARGE SCALE GENOMIC DNA]</scope>
    <source>
        <strain evidence="8 9">SS3</strain>
    </source>
</reference>
<sequence length="182" mass="20426">MKILTTKIPGCLQLIPDIRRDERGSFIKTFHQEVFADHGLETRFAEEYYSASKKGVLRGMHFQTPPAAHTKVVYCVSGEVVDAVVDLRIGSPTYGQHETFTLDEKRGSILYIPSGLAHGFYVKSDMAIMLYKVTTVYAPEYDAGILWSSAGIQWPSTTPLLSGRDCGFPRLQAFDSPFRFHD</sequence>
<dbReference type="PANTHER" id="PTHR21047:SF2">
    <property type="entry name" value="THYMIDINE DIPHOSPHO-4-KETO-RHAMNOSE 3,5-EPIMERASE"/>
    <property type="match status" value="1"/>
</dbReference>
<evidence type="ECO:0000313" key="8">
    <source>
        <dbReference type="EMBL" id="AEM47333.1"/>
    </source>
</evidence>
<evidence type="ECO:0000256" key="2">
    <source>
        <dbReference type="ARBA" id="ARBA00001997"/>
    </source>
</evidence>
<dbReference type="Proteomes" id="UP000009220">
    <property type="component" value="Chromosome"/>
</dbReference>
<dbReference type="InterPro" id="IPR014710">
    <property type="entry name" value="RmlC-like_jellyroll"/>
</dbReference>
<dbReference type="Gene3D" id="2.60.120.10">
    <property type="entry name" value="Jelly Rolls"/>
    <property type="match status" value="1"/>
</dbReference>
<protein>
    <recommendedName>
        <fullName evidence="4 7">dTDP-4-dehydrorhamnose 3,5-epimerase</fullName>
        <ecNumber evidence="3 7">5.1.3.13</ecNumber>
    </recommendedName>
    <alternativeName>
        <fullName evidence="7">Thymidine diphospho-4-keto-rhamnose 3,5-epimerase</fullName>
    </alternativeName>
</protein>
<proteinExistence type="inferred from homology"/>
<evidence type="ECO:0000256" key="5">
    <source>
        <dbReference type="PIRSR" id="PIRSR600888-1"/>
    </source>
</evidence>
<name>G0JPA2_9PROT</name>
<dbReference type="CDD" id="cd00438">
    <property type="entry name" value="cupin_RmlC"/>
    <property type="match status" value="1"/>
</dbReference>
<comment type="pathway">
    <text evidence="7">Carbohydrate biosynthesis; dTDP-L-rhamnose biosynthesis.</text>
</comment>
<comment type="function">
    <text evidence="2 7">Catalyzes the epimerization of the C3' and C5'positions of dTDP-6-deoxy-D-xylo-4-hexulose, forming dTDP-6-deoxy-L-lyxo-4-hexulose.</text>
</comment>
<dbReference type="RefSeq" id="WP_014028590.1">
    <property type="nucleotide sequence ID" value="NC_015942.1"/>
</dbReference>
<dbReference type="GO" id="GO:0019305">
    <property type="term" value="P:dTDP-rhamnose biosynthetic process"/>
    <property type="evidence" value="ECO:0007669"/>
    <property type="project" value="UniProtKB-UniRule"/>
</dbReference>
<feature type="active site" description="Proton acceptor" evidence="5">
    <location>
        <position position="61"/>
    </location>
</feature>
<dbReference type="eggNOG" id="COG1898">
    <property type="taxonomic scope" value="Bacteria"/>
</dbReference>
<comment type="similarity">
    <text evidence="7">Belongs to the dTDP-4-dehydrorhamnose 3,5-epimerase family.</text>
</comment>
<evidence type="ECO:0000256" key="1">
    <source>
        <dbReference type="ARBA" id="ARBA00001298"/>
    </source>
</evidence>
<dbReference type="KEGG" id="afi:Acife_1174"/>
<comment type="catalytic activity">
    <reaction evidence="1 7">
        <text>dTDP-4-dehydro-6-deoxy-alpha-D-glucose = dTDP-4-dehydro-beta-L-rhamnose</text>
        <dbReference type="Rhea" id="RHEA:16969"/>
        <dbReference type="ChEBI" id="CHEBI:57649"/>
        <dbReference type="ChEBI" id="CHEBI:62830"/>
        <dbReference type="EC" id="5.1.3.13"/>
    </reaction>
</comment>
<dbReference type="GO" id="GO:0005829">
    <property type="term" value="C:cytosol"/>
    <property type="evidence" value="ECO:0007669"/>
    <property type="project" value="TreeGrafter"/>
</dbReference>
<organism evidence="8 9">
    <name type="scientific">Acidithiobacillus ferrivorans SS3</name>
    <dbReference type="NCBI Taxonomy" id="743299"/>
    <lineage>
        <taxon>Bacteria</taxon>
        <taxon>Pseudomonadati</taxon>
        <taxon>Pseudomonadota</taxon>
        <taxon>Acidithiobacillia</taxon>
        <taxon>Acidithiobacillales</taxon>
        <taxon>Acidithiobacillaceae</taxon>
        <taxon>Acidithiobacillus</taxon>
    </lineage>
</organism>
<dbReference type="STRING" id="743299.Acife_1174"/>
<dbReference type="EMBL" id="CP002985">
    <property type="protein sequence ID" value="AEM47333.1"/>
    <property type="molecule type" value="Genomic_DNA"/>
</dbReference>
<dbReference type="Pfam" id="PF00908">
    <property type="entry name" value="dTDP_sugar_isom"/>
    <property type="match status" value="1"/>
</dbReference>
<gene>
    <name evidence="8" type="ORF">Acife_1174</name>
</gene>
<dbReference type="InterPro" id="IPR011051">
    <property type="entry name" value="RmlC_Cupin_sf"/>
</dbReference>
<dbReference type="PANTHER" id="PTHR21047">
    <property type="entry name" value="DTDP-6-DEOXY-D-GLUCOSE-3,5 EPIMERASE"/>
    <property type="match status" value="1"/>
</dbReference>
<accession>G0JPA2</accession>
<dbReference type="UniPathway" id="UPA00124"/>
<dbReference type="NCBIfam" id="TIGR01221">
    <property type="entry name" value="rmlC"/>
    <property type="match status" value="1"/>
</dbReference>
<dbReference type="AlphaFoldDB" id="G0JPA2"/>
<evidence type="ECO:0000256" key="7">
    <source>
        <dbReference type="RuleBase" id="RU364069"/>
    </source>
</evidence>
<evidence type="ECO:0000313" key="9">
    <source>
        <dbReference type="Proteomes" id="UP000009220"/>
    </source>
</evidence>
<dbReference type="GO" id="GO:0000271">
    <property type="term" value="P:polysaccharide biosynthetic process"/>
    <property type="evidence" value="ECO:0007669"/>
    <property type="project" value="TreeGrafter"/>
</dbReference>
<feature type="active site" description="Proton donor" evidence="5">
    <location>
        <position position="131"/>
    </location>
</feature>
<dbReference type="GO" id="GO:0008830">
    <property type="term" value="F:dTDP-4-dehydrorhamnose 3,5-epimerase activity"/>
    <property type="evidence" value="ECO:0007669"/>
    <property type="project" value="UniProtKB-UniRule"/>
</dbReference>